<evidence type="ECO:0000313" key="4">
    <source>
        <dbReference type="EMBL" id="KAB1076716.1"/>
    </source>
</evidence>
<dbReference type="GO" id="GO:0003824">
    <property type="term" value="F:catalytic activity"/>
    <property type="evidence" value="ECO:0007669"/>
    <property type="project" value="InterPro"/>
</dbReference>
<accession>A0A6L3T0T8</accession>
<dbReference type="Pfam" id="PF01425">
    <property type="entry name" value="Amidase"/>
    <property type="match status" value="1"/>
</dbReference>
<dbReference type="SUPFAM" id="SSF75304">
    <property type="entry name" value="Amidase signature (AS) enzymes"/>
    <property type="match status" value="1"/>
</dbReference>
<dbReference type="PANTHER" id="PTHR11895">
    <property type="entry name" value="TRANSAMIDASE"/>
    <property type="match status" value="1"/>
</dbReference>
<proteinExistence type="inferred from homology"/>
<name>A0A6L3T0T8_9HYPH</name>
<dbReference type="InterPro" id="IPR023631">
    <property type="entry name" value="Amidase_dom"/>
</dbReference>
<evidence type="ECO:0000256" key="2">
    <source>
        <dbReference type="SAM" id="MobiDB-lite"/>
    </source>
</evidence>
<dbReference type="InterPro" id="IPR000120">
    <property type="entry name" value="Amidase"/>
</dbReference>
<dbReference type="PANTHER" id="PTHR11895:SF151">
    <property type="entry name" value="GLUTAMYL-TRNA(GLN) AMIDOTRANSFERASE SUBUNIT A"/>
    <property type="match status" value="1"/>
</dbReference>
<gene>
    <name evidence="4" type="ORF">F6X53_21745</name>
</gene>
<sequence>MLHQLGLVEALRAFRTGATTPDAYLSACLDASRARNPSLRAFTHLTSTLKAGDGPLGGIPVGIKDIIATADMPTANGSAVYDGEVPASDAWVTARLRSLGASILGKTVTTEFAWRHPGPTHNPWRRGHTPGGSSSGSAAAVAAGLVPLALGSQTFGSVIRPAAYCGVVGFKPSFGAIPRVGIHPLAGSLDHVGLFTRSVLDAAYALSWLAASDDGDRHGRPLVPFAVDPETGLDPLPAPRLALVRTAIWDQADPGQRALIEATARKFRAEGGFVEDIVLPEGFEALWSAARTILAAEAGTTFGTLVARFPDKTSEPLKDLVREGSALAAVAYVEALRLQARLRADLDSVLQGFDAILTLPASGPAPEGLAFTGDPAFCVPWTCLGVPALTLPAGESPDGLPLGIQLVGPYRADLRLLRIGLWCEAALARSPRFPQDPA</sequence>
<dbReference type="RefSeq" id="WP_151002454.1">
    <property type="nucleotide sequence ID" value="NZ_BPQY01000730.1"/>
</dbReference>
<protein>
    <submittedName>
        <fullName evidence="4">Amidase</fullName>
    </submittedName>
</protein>
<evidence type="ECO:0000256" key="1">
    <source>
        <dbReference type="ARBA" id="ARBA00009199"/>
    </source>
</evidence>
<evidence type="ECO:0000259" key="3">
    <source>
        <dbReference type="Pfam" id="PF01425"/>
    </source>
</evidence>
<dbReference type="EMBL" id="VZZK01000027">
    <property type="protein sequence ID" value="KAB1076716.1"/>
    <property type="molecule type" value="Genomic_DNA"/>
</dbReference>
<comment type="caution">
    <text evidence="4">The sequence shown here is derived from an EMBL/GenBank/DDBJ whole genome shotgun (WGS) entry which is preliminary data.</text>
</comment>
<evidence type="ECO:0000313" key="5">
    <source>
        <dbReference type="Proteomes" id="UP000474159"/>
    </source>
</evidence>
<organism evidence="4 5">
    <name type="scientific">Methylobacterium soli</name>
    <dbReference type="NCBI Taxonomy" id="553447"/>
    <lineage>
        <taxon>Bacteria</taxon>
        <taxon>Pseudomonadati</taxon>
        <taxon>Pseudomonadota</taxon>
        <taxon>Alphaproteobacteria</taxon>
        <taxon>Hyphomicrobiales</taxon>
        <taxon>Methylobacteriaceae</taxon>
        <taxon>Methylobacterium</taxon>
    </lineage>
</organism>
<comment type="similarity">
    <text evidence="1">Belongs to the amidase family.</text>
</comment>
<dbReference type="Gene3D" id="3.90.1300.10">
    <property type="entry name" value="Amidase signature (AS) domain"/>
    <property type="match status" value="1"/>
</dbReference>
<feature type="region of interest" description="Disordered" evidence="2">
    <location>
        <begin position="115"/>
        <end position="134"/>
    </location>
</feature>
<keyword evidence="5" id="KW-1185">Reference proteome</keyword>
<dbReference type="AlphaFoldDB" id="A0A6L3T0T8"/>
<reference evidence="4 5" key="1">
    <citation type="submission" date="2019-09" db="EMBL/GenBank/DDBJ databases">
        <title>YIM 48816 draft genome.</title>
        <authorList>
            <person name="Jiang L."/>
        </authorList>
    </citation>
    <scope>NUCLEOTIDE SEQUENCE [LARGE SCALE GENOMIC DNA]</scope>
    <source>
        <strain evidence="4 5">YIM 48816</strain>
    </source>
</reference>
<feature type="domain" description="Amidase" evidence="3">
    <location>
        <begin position="50"/>
        <end position="417"/>
    </location>
</feature>
<dbReference type="InterPro" id="IPR036928">
    <property type="entry name" value="AS_sf"/>
</dbReference>
<dbReference type="OrthoDB" id="9777859at2"/>
<dbReference type="Proteomes" id="UP000474159">
    <property type="component" value="Unassembled WGS sequence"/>
</dbReference>